<accession>A0ABZ2HFW8</accession>
<dbReference type="Proteomes" id="UP001364156">
    <property type="component" value="Chromosome"/>
</dbReference>
<evidence type="ECO:0000313" key="2">
    <source>
        <dbReference type="Proteomes" id="UP001364156"/>
    </source>
</evidence>
<reference evidence="1 2" key="1">
    <citation type="submission" date="2023-10" db="EMBL/GenBank/DDBJ databases">
        <title>Roseovarius strain S88 nov., isolated from a marine algae.</title>
        <authorList>
            <person name="Lee M.W."/>
            <person name="Lee J.K."/>
            <person name="Kim J.M."/>
            <person name="Choi D.G."/>
            <person name="Baek J.H."/>
            <person name="Bayburt H."/>
            <person name="Jung J.J."/>
            <person name="Han D.M."/>
            <person name="Jeon C.O."/>
        </authorList>
    </citation>
    <scope>NUCLEOTIDE SEQUENCE [LARGE SCALE GENOMIC DNA]</scope>
    <source>
        <strain evidence="1 2">S88</strain>
    </source>
</reference>
<name>A0ABZ2HFW8_9RHOB</name>
<protein>
    <submittedName>
        <fullName evidence="1">Uncharacterized protein</fullName>
    </submittedName>
</protein>
<dbReference type="EMBL" id="CP146069">
    <property type="protein sequence ID" value="WWR45227.1"/>
    <property type="molecule type" value="Genomic_DNA"/>
</dbReference>
<dbReference type="RefSeq" id="WP_338548167.1">
    <property type="nucleotide sequence ID" value="NZ_CP146069.1"/>
</dbReference>
<keyword evidence="2" id="KW-1185">Reference proteome</keyword>
<gene>
    <name evidence="1" type="ORF">RZ517_10425</name>
</gene>
<organism evidence="1 2">
    <name type="scientific">Roseovarius phycicola</name>
    <dbReference type="NCBI Taxonomy" id="3080976"/>
    <lineage>
        <taxon>Bacteria</taxon>
        <taxon>Pseudomonadati</taxon>
        <taxon>Pseudomonadota</taxon>
        <taxon>Alphaproteobacteria</taxon>
        <taxon>Rhodobacterales</taxon>
        <taxon>Roseobacteraceae</taxon>
        <taxon>Roseovarius</taxon>
    </lineage>
</organism>
<sequence>MSLYYKEGVEVTRVDSDLTRCGVFALREVPKDIRRRYIPPVYDYRRYCNSSGYCTVQRVLIRPGRWESYDANEGLRSTVQAQCMADRGYEKVRVKACSPSVIEQTKITSTRVLPPLAANSCAIRIKGGKYQIVTP</sequence>
<proteinExistence type="predicted"/>
<evidence type="ECO:0000313" key="1">
    <source>
        <dbReference type="EMBL" id="WWR45227.1"/>
    </source>
</evidence>